<dbReference type="InterPro" id="IPR000182">
    <property type="entry name" value="GNAT_dom"/>
</dbReference>
<dbReference type="Pfam" id="PF08445">
    <property type="entry name" value="FR47"/>
    <property type="match status" value="1"/>
</dbReference>
<keyword evidence="3" id="KW-1185">Reference proteome</keyword>
<dbReference type="EMBL" id="KB469296">
    <property type="protein sequence ID" value="EPQ60346.1"/>
    <property type="molecule type" value="Genomic_DNA"/>
</dbReference>
<organism evidence="2 3">
    <name type="scientific">Gloeophyllum trabeum (strain ATCC 11539 / FP-39264 / Madison 617)</name>
    <name type="common">Brown rot fungus</name>
    <dbReference type="NCBI Taxonomy" id="670483"/>
    <lineage>
        <taxon>Eukaryota</taxon>
        <taxon>Fungi</taxon>
        <taxon>Dikarya</taxon>
        <taxon>Basidiomycota</taxon>
        <taxon>Agaricomycotina</taxon>
        <taxon>Agaricomycetes</taxon>
        <taxon>Gloeophyllales</taxon>
        <taxon>Gloeophyllaceae</taxon>
        <taxon>Gloeophyllum</taxon>
    </lineage>
</organism>
<dbReference type="OrthoDB" id="5372118at2759"/>
<dbReference type="OMA" id="RMGCAER"/>
<gene>
    <name evidence="2" type="ORF">GLOTRDRAFT_124103</name>
</gene>
<dbReference type="Gene3D" id="3.40.630.30">
    <property type="match status" value="1"/>
</dbReference>
<dbReference type="InterPro" id="IPR013653">
    <property type="entry name" value="GCN5-like_dom"/>
</dbReference>
<evidence type="ECO:0000259" key="1">
    <source>
        <dbReference type="PROSITE" id="PS51186"/>
    </source>
</evidence>
<dbReference type="InterPro" id="IPR016181">
    <property type="entry name" value="Acyl_CoA_acyltransferase"/>
</dbReference>
<dbReference type="RefSeq" id="XP_007860777.1">
    <property type="nucleotide sequence ID" value="XM_007862586.1"/>
</dbReference>
<dbReference type="eggNOG" id="ENOG502SI1K">
    <property type="taxonomic scope" value="Eukaryota"/>
</dbReference>
<dbReference type="AlphaFoldDB" id="S7QKN0"/>
<sequence>MPIPSALIGDHISAQSYHSPSSIPHGILDFLRSDSLVEGPANIILPHLLKTIEKERHNDPLPRDQLWIVCQRHGVLDFVLSCTEGPMGPYPVFIFASAPFSQLLDFDYTRPAVAALVHELLGAGVSRERVFSIFAPEPVTEIFAAIWSQVAGVRLARSPKYYAATFTYCTAKSFINKTMTVLDGFSVSLRAAVDRDVPVIAELCQAFSETSPPFLLTFERALEEARMLVKDGQVWVHEIRHESGEPDIASIVAFTRVSTNVAAITKVYTNPRWRQRGCALRLVRRVTKHLLKTKQAVVLYVSHGNPAARVYDQAGYVGLRGNAERFPGVDRWLELGFDTDVVELGHW</sequence>
<evidence type="ECO:0000313" key="2">
    <source>
        <dbReference type="EMBL" id="EPQ60346.1"/>
    </source>
</evidence>
<dbReference type="Proteomes" id="UP000030669">
    <property type="component" value="Unassembled WGS sequence"/>
</dbReference>
<feature type="domain" description="N-acetyltransferase" evidence="1">
    <location>
        <begin position="187"/>
        <end position="347"/>
    </location>
</feature>
<dbReference type="HOGENOM" id="CLU_059210_0_0_1"/>
<dbReference type="GeneID" id="19301050"/>
<dbReference type="KEGG" id="gtr:GLOTRDRAFT_124103"/>
<dbReference type="SUPFAM" id="SSF55729">
    <property type="entry name" value="Acyl-CoA N-acyltransferases (Nat)"/>
    <property type="match status" value="1"/>
</dbReference>
<evidence type="ECO:0000313" key="3">
    <source>
        <dbReference type="Proteomes" id="UP000030669"/>
    </source>
</evidence>
<proteinExistence type="predicted"/>
<accession>S7QKN0</accession>
<reference evidence="2 3" key="1">
    <citation type="journal article" date="2012" name="Science">
        <title>The Paleozoic origin of enzymatic lignin decomposition reconstructed from 31 fungal genomes.</title>
        <authorList>
            <person name="Floudas D."/>
            <person name="Binder M."/>
            <person name="Riley R."/>
            <person name="Barry K."/>
            <person name="Blanchette R.A."/>
            <person name="Henrissat B."/>
            <person name="Martinez A.T."/>
            <person name="Otillar R."/>
            <person name="Spatafora J.W."/>
            <person name="Yadav J.S."/>
            <person name="Aerts A."/>
            <person name="Benoit I."/>
            <person name="Boyd A."/>
            <person name="Carlson A."/>
            <person name="Copeland A."/>
            <person name="Coutinho P.M."/>
            <person name="de Vries R.P."/>
            <person name="Ferreira P."/>
            <person name="Findley K."/>
            <person name="Foster B."/>
            <person name="Gaskell J."/>
            <person name="Glotzer D."/>
            <person name="Gorecki P."/>
            <person name="Heitman J."/>
            <person name="Hesse C."/>
            <person name="Hori C."/>
            <person name="Igarashi K."/>
            <person name="Jurgens J.A."/>
            <person name="Kallen N."/>
            <person name="Kersten P."/>
            <person name="Kohler A."/>
            <person name="Kuees U."/>
            <person name="Kumar T.K.A."/>
            <person name="Kuo A."/>
            <person name="LaButti K."/>
            <person name="Larrondo L.F."/>
            <person name="Lindquist E."/>
            <person name="Ling A."/>
            <person name="Lombard V."/>
            <person name="Lucas S."/>
            <person name="Lundell T."/>
            <person name="Martin R."/>
            <person name="McLaughlin D.J."/>
            <person name="Morgenstern I."/>
            <person name="Morin E."/>
            <person name="Murat C."/>
            <person name="Nagy L.G."/>
            <person name="Nolan M."/>
            <person name="Ohm R.A."/>
            <person name="Patyshakuliyeva A."/>
            <person name="Rokas A."/>
            <person name="Ruiz-Duenas F.J."/>
            <person name="Sabat G."/>
            <person name="Salamov A."/>
            <person name="Samejima M."/>
            <person name="Schmutz J."/>
            <person name="Slot J.C."/>
            <person name="St John F."/>
            <person name="Stenlid J."/>
            <person name="Sun H."/>
            <person name="Sun S."/>
            <person name="Syed K."/>
            <person name="Tsang A."/>
            <person name="Wiebenga A."/>
            <person name="Young D."/>
            <person name="Pisabarro A."/>
            <person name="Eastwood D.C."/>
            <person name="Martin F."/>
            <person name="Cullen D."/>
            <person name="Grigoriev I.V."/>
            <person name="Hibbett D.S."/>
        </authorList>
    </citation>
    <scope>NUCLEOTIDE SEQUENCE [LARGE SCALE GENOMIC DNA]</scope>
    <source>
        <strain evidence="2 3">ATCC 11539</strain>
    </source>
</reference>
<protein>
    <recommendedName>
        <fullName evidence="1">N-acetyltransferase domain-containing protein</fullName>
    </recommendedName>
</protein>
<dbReference type="PROSITE" id="PS51186">
    <property type="entry name" value="GNAT"/>
    <property type="match status" value="1"/>
</dbReference>
<dbReference type="STRING" id="670483.S7QKN0"/>
<name>S7QKN0_GLOTA</name>
<dbReference type="GO" id="GO:0016747">
    <property type="term" value="F:acyltransferase activity, transferring groups other than amino-acyl groups"/>
    <property type="evidence" value="ECO:0007669"/>
    <property type="project" value="InterPro"/>
</dbReference>